<dbReference type="OrthoDB" id="655030at2759"/>
<comment type="caution">
    <text evidence="7">The sequence shown here is derived from an EMBL/GenBank/DDBJ whole genome shotgun (WGS) entry which is preliminary data.</text>
</comment>
<gene>
    <name evidence="7" type="ORF">BG015_000969</name>
</gene>
<evidence type="ECO:0000256" key="2">
    <source>
        <dbReference type="ARBA" id="ARBA00022630"/>
    </source>
</evidence>
<evidence type="ECO:0000259" key="5">
    <source>
        <dbReference type="Pfam" id="PF00651"/>
    </source>
</evidence>
<dbReference type="Pfam" id="PF00651">
    <property type="entry name" value="BTB"/>
    <property type="match status" value="1"/>
</dbReference>
<dbReference type="CDD" id="cd18186">
    <property type="entry name" value="BTB_POZ_ZBTB_KLHL-like"/>
    <property type="match status" value="1"/>
</dbReference>
<evidence type="ECO:0000259" key="6">
    <source>
        <dbReference type="Pfam" id="PF01494"/>
    </source>
</evidence>
<protein>
    <recommendedName>
        <fullName evidence="9">FAD-binding domain-containing protein</fullName>
    </recommendedName>
</protein>
<dbReference type="SUPFAM" id="SSF51905">
    <property type="entry name" value="FAD/NAD(P)-binding domain"/>
    <property type="match status" value="1"/>
</dbReference>
<dbReference type="Proteomes" id="UP000748756">
    <property type="component" value="Unassembled WGS sequence"/>
</dbReference>
<proteinExistence type="inferred from homology"/>
<dbReference type="GO" id="GO:0004497">
    <property type="term" value="F:monooxygenase activity"/>
    <property type="evidence" value="ECO:0007669"/>
    <property type="project" value="InterPro"/>
</dbReference>
<dbReference type="InterPro" id="IPR002938">
    <property type="entry name" value="FAD-bd"/>
</dbReference>
<dbReference type="InterPro" id="IPR011333">
    <property type="entry name" value="SKP1/BTB/POZ_sf"/>
</dbReference>
<evidence type="ECO:0000313" key="8">
    <source>
        <dbReference type="Proteomes" id="UP000748756"/>
    </source>
</evidence>
<name>A0A9P5S6G3_9FUNG</name>
<keyword evidence="8" id="KW-1185">Reference proteome</keyword>
<dbReference type="AlphaFoldDB" id="A0A9P5S6G3"/>
<keyword evidence="3" id="KW-0274">FAD</keyword>
<dbReference type="Gene3D" id="3.50.50.60">
    <property type="entry name" value="FAD/NAD(P)-binding domain"/>
    <property type="match status" value="2"/>
</dbReference>
<sequence length="1011" mass="112314">MDQLGLMDNLMKESVPIRQIRYFDTMEGAVSMEQCAAVSDMLFCETRYGNAIRTIPRSVFINLMISRIPQHKILLGKRVTRTKETTSYMTCYCDDGSEYQTSILVGADGAYSAVRKNMYQNLYESGVLSEEENEGGEEGGMMTADGRVLPHQHCAVGITEPLDPSEFEALGKEYGEFQVFRGTDYEHSIWLMPLTNYRIAWNVFFHFPEDLLRGYRDLQSCSSSSAIDNDENKSATEEFQFSCPGQYTSRPTIPITQKQQQNNDGSWQSAFKRVHDRAQAALETLRDIPNPLSTRQGRFGDLLDKTEVDKISKVTLEQGVSRHWFHGRTVLIGDAAHKSLPYAGQGANQAILDCIALVSKLYLLVKPAPVTAKVTTAPRMPPVAYHSMSTRFRLTFPSLKPHTPKLRLKSKPTLVPTSLPLSSITTTPLPPKWYTPETTKLTQVFQDYYTDRCAIATQATWGAGWADAIFGGHGVGASLIRFAFFRLLPNRLFYVVSDPYFASPAALPFLPDVGSAGTCGGGGGGGNKSRRPSLSTSIGAGMKSVFGSSIHSIHILPLAPNMDTPRTGTGTDPIIRIDVPIQQIEATLYNNNTPIIVRFDNWICTISQQQAQSIMDETGFESDLEVVVALQRPRVGGSGGELELLRMLSQYSHLSVVTTGRNGYLEDDRLGECLQEVTIRRPEMLLRGVKDSVPAFVVSERQHQQQQQQQQHAFLEDVKYRGRQGGDTDTLFVHSCIMSIVTSPAMQSILNSCPPPPTPPPSASTTPFNASSHAFANTHTLSNSCTQQASFHGSEGVFHPALFTFNRHHSLLPLSRRQQQPIREVRFEDVPPEAVRAVIRYIYMGQKPVLEPYCGYTVKDLMALSSYLEISPLEDYCVQLVLGTHRDTGTDNGGEAAFGAVGYNYSNTGREGRGYASWANNLTQRGESKSRISPEMTMQVLFDWGYRYTKIRMALVCALIDSDVVDEEVLFGSPESESGDKGGLLRSFAGHEAFHAIMCEMVEWQLNRRLL</sequence>
<feature type="domain" description="BTB" evidence="5">
    <location>
        <begin position="817"/>
        <end position="880"/>
    </location>
</feature>
<dbReference type="InterPro" id="IPR036188">
    <property type="entry name" value="FAD/NAD-bd_sf"/>
</dbReference>
<feature type="domain" description="FAD-binding" evidence="6">
    <location>
        <begin position="305"/>
        <end position="365"/>
    </location>
</feature>
<evidence type="ECO:0000256" key="4">
    <source>
        <dbReference type="ARBA" id="ARBA00023002"/>
    </source>
</evidence>
<dbReference type="InterPro" id="IPR050562">
    <property type="entry name" value="FAD_mOase_fung"/>
</dbReference>
<evidence type="ECO:0008006" key="9">
    <source>
        <dbReference type="Google" id="ProtNLM"/>
    </source>
</evidence>
<evidence type="ECO:0000256" key="1">
    <source>
        <dbReference type="ARBA" id="ARBA00007992"/>
    </source>
</evidence>
<keyword evidence="2" id="KW-0285">Flavoprotein</keyword>
<dbReference type="PANTHER" id="PTHR47356:SF2">
    <property type="entry name" value="FAD-BINDING DOMAIN-CONTAINING PROTEIN-RELATED"/>
    <property type="match status" value="1"/>
</dbReference>
<dbReference type="EMBL" id="JAAAUQ010000117">
    <property type="protein sequence ID" value="KAF9154420.1"/>
    <property type="molecule type" value="Genomic_DNA"/>
</dbReference>
<dbReference type="SUPFAM" id="SSF54695">
    <property type="entry name" value="POZ domain"/>
    <property type="match status" value="1"/>
</dbReference>
<evidence type="ECO:0000313" key="7">
    <source>
        <dbReference type="EMBL" id="KAF9154420.1"/>
    </source>
</evidence>
<dbReference type="GO" id="GO:0071949">
    <property type="term" value="F:FAD binding"/>
    <property type="evidence" value="ECO:0007669"/>
    <property type="project" value="InterPro"/>
</dbReference>
<keyword evidence="4" id="KW-0560">Oxidoreductase</keyword>
<dbReference type="InterPro" id="IPR000210">
    <property type="entry name" value="BTB/POZ_dom"/>
</dbReference>
<dbReference type="PANTHER" id="PTHR47356">
    <property type="entry name" value="FAD-DEPENDENT MONOOXYGENASE ASQG-RELATED"/>
    <property type="match status" value="1"/>
</dbReference>
<accession>A0A9P5S6G3</accession>
<dbReference type="Pfam" id="PF01494">
    <property type="entry name" value="FAD_binding_3"/>
    <property type="match status" value="1"/>
</dbReference>
<organism evidence="7 8">
    <name type="scientific">Linnemannia schmuckeri</name>
    <dbReference type="NCBI Taxonomy" id="64567"/>
    <lineage>
        <taxon>Eukaryota</taxon>
        <taxon>Fungi</taxon>
        <taxon>Fungi incertae sedis</taxon>
        <taxon>Mucoromycota</taxon>
        <taxon>Mortierellomycotina</taxon>
        <taxon>Mortierellomycetes</taxon>
        <taxon>Mortierellales</taxon>
        <taxon>Mortierellaceae</taxon>
        <taxon>Linnemannia</taxon>
    </lineage>
</organism>
<comment type="similarity">
    <text evidence="1">Belongs to the paxM FAD-dependent monooxygenase family.</text>
</comment>
<evidence type="ECO:0000256" key="3">
    <source>
        <dbReference type="ARBA" id="ARBA00022827"/>
    </source>
</evidence>
<dbReference type="Gene3D" id="3.30.710.10">
    <property type="entry name" value="Potassium Channel Kv1.1, Chain A"/>
    <property type="match status" value="1"/>
</dbReference>
<reference evidence="7" key="1">
    <citation type="journal article" date="2020" name="Fungal Divers.">
        <title>Resolving the Mortierellaceae phylogeny through synthesis of multi-gene phylogenetics and phylogenomics.</title>
        <authorList>
            <person name="Vandepol N."/>
            <person name="Liber J."/>
            <person name="Desiro A."/>
            <person name="Na H."/>
            <person name="Kennedy M."/>
            <person name="Barry K."/>
            <person name="Grigoriev I.V."/>
            <person name="Miller A.N."/>
            <person name="O'Donnell K."/>
            <person name="Stajich J.E."/>
            <person name="Bonito G."/>
        </authorList>
    </citation>
    <scope>NUCLEOTIDE SEQUENCE</scope>
    <source>
        <strain evidence="7">NRRL 6426</strain>
    </source>
</reference>